<dbReference type="PANTHER" id="PTHR10948">
    <property type="entry name" value="TRANSPOSASE"/>
    <property type="match status" value="1"/>
</dbReference>
<dbReference type="InterPro" id="IPR001598">
    <property type="entry name" value="Transposase_IS30_CS"/>
</dbReference>
<dbReference type="AlphaFoldDB" id="A0A921EZM0"/>
<proteinExistence type="inferred from homology"/>
<evidence type="ECO:0000259" key="4">
    <source>
        <dbReference type="PROSITE" id="PS50994"/>
    </source>
</evidence>
<dbReference type="EMBL" id="DYXN01000054">
    <property type="protein sequence ID" value="HJE86641.1"/>
    <property type="molecule type" value="Genomic_DNA"/>
</dbReference>
<gene>
    <name evidence="5" type="ORF">K8U88_03545</name>
</gene>
<dbReference type="GO" id="GO:0004803">
    <property type="term" value="F:transposase activity"/>
    <property type="evidence" value="ECO:0007669"/>
    <property type="project" value="InterPro"/>
</dbReference>
<dbReference type="NCBIfam" id="NF033563">
    <property type="entry name" value="transpos_IS30"/>
    <property type="match status" value="1"/>
</dbReference>
<evidence type="ECO:0000256" key="3">
    <source>
        <dbReference type="SAM" id="MobiDB-lite"/>
    </source>
</evidence>
<dbReference type="InterPro" id="IPR053392">
    <property type="entry name" value="Transposase_IS30-like"/>
</dbReference>
<dbReference type="PROSITE" id="PS01043">
    <property type="entry name" value="TRANSPOSASE_IS30"/>
    <property type="match status" value="1"/>
</dbReference>
<evidence type="ECO:0000313" key="6">
    <source>
        <dbReference type="Proteomes" id="UP000721920"/>
    </source>
</evidence>
<dbReference type="GO" id="GO:0005829">
    <property type="term" value="C:cytosol"/>
    <property type="evidence" value="ECO:0007669"/>
    <property type="project" value="TreeGrafter"/>
</dbReference>
<evidence type="ECO:0000256" key="1">
    <source>
        <dbReference type="ARBA" id="ARBA00002190"/>
    </source>
</evidence>
<name>A0A921EZM0_9LACO</name>
<feature type="domain" description="Integrase catalytic" evidence="4">
    <location>
        <begin position="1"/>
        <end position="72"/>
    </location>
</feature>
<dbReference type="InterPro" id="IPR051917">
    <property type="entry name" value="Transposase-Integrase"/>
</dbReference>
<comment type="similarity">
    <text evidence="2">Belongs to the transposase IS30 family.</text>
</comment>
<dbReference type="InterPro" id="IPR012337">
    <property type="entry name" value="RNaseH-like_sf"/>
</dbReference>
<dbReference type="GO" id="GO:0003677">
    <property type="term" value="F:DNA binding"/>
    <property type="evidence" value="ECO:0007669"/>
    <property type="project" value="InterPro"/>
</dbReference>
<comment type="function">
    <text evidence="1">Required for the transposition of the insertion element.</text>
</comment>
<dbReference type="GO" id="GO:0015074">
    <property type="term" value="P:DNA integration"/>
    <property type="evidence" value="ECO:0007669"/>
    <property type="project" value="InterPro"/>
</dbReference>
<dbReference type="Proteomes" id="UP000721920">
    <property type="component" value="Unassembled WGS sequence"/>
</dbReference>
<evidence type="ECO:0000256" key="2">
    <source>
        <dbReference type="ARBA" id="ARBA00006363"/>
    </source>
</evidence>
<sequence length="76" mass="8760">LGIPVYFPDPHAPQQRGTNENTNGLIREYFPKGTDLDQLTDQDICQFIETLNNRPRKVLGWKSPSEIFFGIKLRLT</sequence>
<evidence type="ECO:0000313" key="5">
    <source>
        <dbReference type="EMBL" id="HJE86641.1"/>
    </source>
</evidence>
<accession>A0A921EZM0</accession>
<feature type="region of interest" description="Disordered" evidence="3">
    <location>
        <begin position="1"/>
        <end position="23"/>
    </location>
</feature>
<organism evidence="5 6">
    <name type="scientific">Levilactobacillus hammesii</name>
    <dbReference type="NCBI Taxonomy" id="267633"/>
    <lineage>
        <taxon>Bacteria</taxon>
        <taxon>Bacillati</taxon>
        <taxon>Bacillota</taxon>
        <taxon>Bacilli</taxon>
        <taxon>Lactobacillales</taxon>
        <taxon>Lactobacillaceae</taxon>
        <taxon>Levilactobacillus</taxon>
    </lineage>
</organism>
<reference evidence="5" key="1">
    <citation type="journal article" date="2021" name="PeerJ">
        <title>Extensive microbial diversity within the chicken gut microbiome revealed by metagenomics and culture.</title>
        <authorList>
            <person name="Gilroy R."/>
            <person name="Ravi A."/>
            <person name="Getino M."/>
            <person name="Pursley I."/>
            <person name="Horton D.L."/>
            <person name="Alikhan N.F."/>
            <person name="Baker D."/>
            <person name="Gharbi K."/>
            <person name="Hall N."/>
            <person name="Watson M."/>
            <person name="Adriaenssens E.M."/>
            <person name="Foster-Nyarko E."/>
            <person name="Jarju S."/>
            <person name="Secka A."/>
            <person name="Antonio M."/>
            <person name="Oren A."/>
            <person name="Chaudhuri R.R."/>
            <person name="La Ragione R."/>
            <person name="Hildebrand F."/>
            <person name="Pallen M.J."/>
        </authorList>
    </citation>
    <scope>NUCLEOTIDE SEQUENCE</scope>
    <source>
        <strain evidence="5">CHK173-2145</strain>
    </source>
</reference>
<dbReference type="Gene3D" id="3.30.420.10">
    <property type="entry name" value="Ribonuclease H-like superfamily/Ribonuclease H"/>
    <property type="match status" value="1"/>
</dbReference>
<dbReference type="InterPro" id="IPR001584">
    <property type="entry name" value="Integrase_cat-core"/>
</dbReference>
<comment type="caution">
    <text evidence="5">The sequence shown here is derived from an EMBL/GenBank/DDBJ whole genome shotgun (WGS) entry which is preliminary data.</text>
</comment>
<dbReference type="GO" id="GO:0006313">
    <property type="term" value="P:DNA transposition"/>
    <property type="evidence" value="ECO:0007669"/>
    <property type="project" value="InterPro"/>
</dbReference>
<dbReference type="SUPFAM" id="SSF53098">
    <property type="entry name" value="Ribonuclease H-like"/>
    <property type="match status" value="1"/>
</dbReference>
<dbReference type="PANTHER" id="PTHR10948:SF23">
    <property type="entry name" value="TRANSPOSASE INSI FOR INSERTION SEQUENCE ELEMENT IS30A-RELATED"/>
    <property type="match status" value="1"/>
</dbReference>
<feature type="non-terminal residue" evidence="5">
    <location>
        <position position="1"/>
    </location>
</feature>
<dbReference type="InterPro" id="IPR036397">
    <property type="entry name" value="RNaseH_sf"/>
</dbReference>
<protein>
    <submittedName>
        <fullName evidence="5">IS30 family transposase</fullName>
    </submittedName>
</protein>
<dbReference type="PROSITE" id="PS50994">
    <property type="entry name" value="INTEGRASE"/>
    <property type="match status" value="1"/>
</dbReference>
<reference evidence="5" key="2">
    <citation type="submission" date="2021-09" db="EMBL/GenBank/DDBJ databases">
        <authorList>
            <person name="Gilroy R."/>
        </authorList>
    </citation>
    <scope>NUCLEOTIDE SEQUENCE</scope>
    <source>
        <strain evidence="5">CHK173-2145</strain>
    </source>
</reference>